<gene>
    <name evidence="2" type="ORF">Tco_0988803</name>
</gene>
<reference evidence="2" key="2">
    <citation type="submission" date="2022-01" db="EMBL/GenBank/DDBJ databases">
        <authorList>
            <person name="Yamashiro T."/>
            <person name="Shiraishi A."/>
            <person name="Satake H."/>
            <person name="Nakayama K."/>
        </authorList>
    </citation>
    <scope>NUCLEOTIDE SEQUENCE</scope>
</reference>
<reference evidence="2" key="1">
    <citation type="journal article" date="2022" name="Int. J. Mol. Sci.">
        <title>Draft Genome of Tanacetum Coccineum: Genomic Comparison of Closely Related Tanacetum-Family Plants.</title>
        <authorList>
            <person name="Yamashiro T."/>
            <person name="Shiraishi A."/>
            <person name="Nakayama K."/>
            <person name="Satake H."/>
        </authorList>
    </citation>
    <scope>NUCLEOTIDE SEQUENCE</scope>
</reference>
<dbReference type="Proteomes" id="UP001151760">
    <property type="component" value="Unassembled WGS sequence"/>
</dbReference>
<sequence length="193" mass="21627">MLQKSLQNLQTGRDLTKVGEKLGTLQESLNVAYKTVAPLQSLSNCLQKHLRLEINRRRFTSVSSSLMVQKSESLQRKLVDLLTKLSFTNLKNRMLSALLNLLKSIKDFAGGEATWYLAVEGGKDGENDGESGGQRWRDMVDRDGRYLSLLFYIPFQLMYCSSVMLGILHPKVDSNGLADSSDLKRGCIGRPQL</sequence>
<evidence type="ECO:0000256" key="1">
    <source>
        <dbReference type="SAM" id="Phobius"/>
    </source>
</evidence>
<evidence type="ECO:0000313" key="3">
    <source>
        <dbReference type="Proteomes" id="UP001151760"/>
    </source>
</evidence>
<evidence type="ECO:0000313" key="2">
    <source>
        <dbReference type="EMBL" id="GJT53749.1"/>
    </source>
</evidence>
<protein>
    <submittedName>
        <fullName evidence="2">Uncharacterized protein</fullName>
    </submittedName>
</protein>
<dbReference type="EMBL" id="BQNB010016615">
    <property type="protein sequence ID" value="GJT53749.1"/>
    <property type="molecule type" value="Genomic_DNA"/>
</dbReference>
<keyword evidence="3" id="KW-1185">Reference proteome</keyword>
<keyword evidence="1" id="KW-0472">Membrane</keyword>
<accession>A0ABQ5ES38</accession>
<organism evidence="2 3">
    <name type="scientific">Tanacetum coccineum</name>
    <dbReference type="NCBI Taxonomy" id="301880"/>
    <lineage>
        <taxon>Eukaryota</taxon>
        <taxon>Viridiplantae</taxon>
        <taxon>Streptophyta</taxon>
        <taxon>Embryophyta</taxon>
        <taxon>Tracheophyta</taxon>
        <taxon>Spermatophyta</taxon>
        <taxon>Magnoliopsida</taxon>
        <taxon>eudicotyledons</taxon>
        <taxon>Gunneridae</taxon>
        <taxon>Pentapetalae</taxon>
        <taxon>asterids</taxon>
        <taxon>campanulids</taxon>
        <taxon>Asterales</taxon>
        <taxon>Asteraceae</taxon>
        <taxon>Asteroideae</taxon>
        <taxon>Anthemideae</taxon>
        <taxon>Anthemidinae</taxon>
        <taxon>Tanacetum</taxon>
    </lineage>
</organism>
<comment type="caution">
    <text evidence="2">The sequence shown here is derived from an EMBL/GenBank/DDBJ whole genome shotgun (WGS) entry which is preliminary data.</text>
</comment>
<name>A0ABQ5ES38_9ASTR</name>
<feature type="transmembrane region" description="Helical" evidence="1">
    <location>
        <begin position="146"/>
        <end position="168"/>
    </location>
</feature>
<keyword evidence="1" id="KW-0812">Transmembrane</keyword>
<keyword evidence="1" id="KW-1133">Transmembrane helix</keyword>
<proteinExistence type="predicted"/>